<name>A0A0B5Q8M5_CLOBE</name>
<gene>
    <name evidence="2" type="ORF">LF65_01976</name>
</gene>
<reference evidence="3" key="1">
    <citation type="submission" date="2014-12" db="EMBL/GenBank/DDBJ databases">
        <title>Genome sequence of Clostridium beijerinckii strain 59B.</title>
        <authorList>
            <person name="Little G.T."/>
            <person name="Minton N.P."/>
        </authorList>
    </citation>
    <scope>NUCLEOTIDE SEQUENCE [LARGE SCALE GENOMIC DNA]</scope>
    <source>
        <strain evidence="3">59B</strain>
    </source>
</reference>
<dbReference type="EMBL" id="CP010086">
    <property type="protein sequence ID" value="AJG98574.1"/>
    <property type="molecule type" value="Genomic_DNA"/>
</dbReference>
<dbReference type="PANTHER" id="PTHR13748:SF62">
    <property type="entry name" value="COBW DOMAIN-CONTAINING PROTEIN"/>
    <property type="match status" value="1"/>
</dbReference>
<dbReference type="GO" id="GO:0005737">
    <property type="term" value="C:cytoplasm"/>
    <property type="evidence" value="ECO:0007669"/>
    <property type="project" value="TreeGrafter"/>
</dbReference>
<evidence type="ECO:0000313" key="3">
    <source>
        <dbReference type="Proteomes" id="UP000031866"/>
    </source>
</evidence>
<feature type="domain" description="CobW/HypB/UreG nucleotide-binding" evidence="1">
    <location>
        <begin position="6"/>
        <end position="180"/>
    </location>
</feature>
<proteinExistence type="predicted"/>
<dbReference type="AlphaFoldDB" id="A0A0B5Q8M5"/>
<evidence type="ECO:0000313" key="2">
    <source>
        <dbReference type="EMBL" id="AJG98574.1"/>
    </source>
</evidence>
<dbReference type="RefSeq" id="WP_041895851.1">
    <property type="nucleotide sequence ID" value="NZ_CP010086.2"/>
</dbReference>
<dbReference type="Proteomes" id="UP000031866">
    <property type="component" value="Chromosome"/>
</dbReference>
<organism evidence="2 3">
    <name type="scientific">Clostridium beijerinckii</name>
    <name type="common">Clostridium MP</name>
    <dbReference type="NCBI Taxonomy" id="1520"/>
    <lineage>
        <taxon>Bacteria</taxon>
        <taxon>Bacillati</taxon>
        <taxon>Bacillota</taxon>
        <taxon>Clostridia</taxon>
        <taxon>Eubacteriales</taxon>
        <taxon>Clostridiaceae</taxon>
        <taxon>Clostridium</taxon>
    </lineage>
</organism>
<evidence type="ECO:0000259" key="1">
    <source>
        <dbReference type="Pfam" id="PF02492"/>
    </source>
</evidence>
<dbReference type="PANTHER" id="PTHR13748">
    <property type="entry name" value="COBW-RELATED"/>
    <property type="match status" value="1"/>
</dbReference>
<dbReference type="STRING" id="1520.LF65_01976"/>
<dbReference type="Pfam" id="PF02492">
    <property type="entry name" value="cobW"/>
    <property type="match status" value="1"/>
</dbReference>
<dbReference type="InterPro" id="IPR027417">
    <property type="entry name" value="P-loop_NTPase"/>
</dbReference>
<dbReference type="KEGG" id="cbei:LF65_01976"/>
<dbReference type="InterPro" id="IPR051316">
    <property type="entry name" value="Zinc-reg_GTPase_activator"/>
</dbReference>
<protein>
    <submittedName>
        <fullName evidence="2">Cobalamin biosynthesis protein P47K</fullName>
    </submittedName>
</protein>
<dbReference type="OrthoDB" id="9808822at2"/>
<dbReference type="Gene3D" id="3.40.50.300">
    <property type="entry name" value="P-loop containing nucleotide triphosphate hydrolases"/>
    <property type="match status" value="1"/>
</dbReference>
<accession>A0A0B5Q8M5</accession>
<dbReference type="InterPro" id="IPR003495">
    <property type="entry name" value="CobW/HypB/UreG_nucleotide-bd"/>
</dbReference>
<dbReference type="SUPFAM" id="SSF52540">
    <property type="entry name" value="P-loop containing nucleoside triphosphate hydrolases"/>
    <property type="match status" value="1"/>
</dbReference>
<sequence>MKVQVDIFSGFLGAGKTMLIKKLLSEKVYDSNTVIIENEFGEVGIDGDILKESNIEIKEINSGCICCQVSGNFGEAVLEVIGKYNPNNIIIEPSGVAKLSEILNILQEKKFQHELEIRNIFTLIDIRNYDMYLKNFKEFYENQIKRAKTIVLSRSQLVDNKKINATIDSIRKLNLKAKIIYKPWDLLKGTDFLSTNVINEKRKIFAVNSSISSSASKQMRREVNHSANEIFESYPIDLEENISMLEIQKKFEFISTNDKFGRIIRAKGVFKANDGEYYQFDYVPNEFKSRKIRWSNKKVVSIIGSELNKRELERLFIRQI</sequence>